<keyword evidence="3" id="KW-1185">Reference proteome</keyword>
<accession>A0ABV0T8I9</accession>
<name>A0ABV0T8I9_9TELE</name>
<comment type="caution">
    <text evidence="2">The sequence shown here is derived from an EMBL/GenBank/DDBJ whole genome shotgun (WGS) entry which is preliminary data.</text>
</comment>
<protein>
    <submittedName>
        <fullName evidence="2">Uncharacterized protein</fullName>
    </submittedName>
</protein>
<sequence>MSKSKMYQQKSFQKSFTASDTGENNCPKISILSTTGGICVVNKKQSEQEVTEPLQPAGTLSGPILEREFRKSNEHPEHLKQKLGDDQFIHQFTSKLLTE</sequence>
<proteinExistence type="predicted"/>
<gene>
    <name evidence="2" type="ORF">ILYODFUR_016663</name>
</gene>
<reference evidence="2 3" key="1">
    <citation type="submission" date="2021-06" db="EMBL/GenBank/DDBJ databases">
        <authorList>
            <person name="Palmer J.M."/>
        </authorList>
    </citation>
    <scope>NUCLEOTIDE SEQUENCE [LARGE SCALE GENOMIC DNA]</scope>
    <source>
        <strain evidence="3">if_2019</strain>
        <tissue evidence="2">Muscle</tissue>
    </source>
</reference>
<evidence type="ECO:0000313" key="2">
    <source>
        <dbReference type="EMBL" id="MEQ2229218.1"/>
    </source>
</evidence>
<evidence type="ECO:0000313" key="3">
    <source>
        <dbReference type="Proteomes" id="UP001482620"/>
    </source>
</evidence>
<dbReference type="Proteomes" id="UP001482620">
    <property type="component" value="Unassembled WGS sequence"/>
</dbReference>
<evidence type="ECO:0000256" key="1">
    <source>
        <dbReference type="SAM" id="MobiDB-lite"/>
    </source>
</evidence>
<organism evidence="2 3">
    <name type="scientific">Ilyodon furcidens</name>
    <name type="common">goldbreast splitfin</name>
    <dbReference type="NCBI Taxonomy" id="33524"/>
    <lineage>
        <taxon>Eukaryota</taxon>
        <taxon>Metazoa</taxon>
        <taxon>Chordata</taxon>
        <taxon>Craniata</taxon>
        <taxon>Vertebrata</taxon>
        <taxon>Euteleostomi</taxon>
        <taxon>Actinopterygii</taxon>
        <taxon>Neopterygii</taxon>
        <taxon>Teleostei</taxon>
        <taxon>Neoteleostei</taxon>
        <taxon>Acanthomorphata</taxon>
        <taxon>Ovalentaria</taxon>
        <taxon>Atherinomorphae</taxon>
        <taxon>Cyprinodontiformes</taxon>
        <taxon>Goodeidae</taxon>
        <taxon>Ilyodon</taxon>
    </lineage>
</organism>
<feature type="compositionally biased region" description="Polar residues" evidence="1">
    <location>
        <begin position="1"/>
        <end position="24"/>
    </location>
</feature>
<dbReference type="EMBL" id="JAHRIQ010024699">
    <property type="protein sequence ID" value="MEQ2229218.1"/>
    <property type="molecule type" value="Genomic_DNA"/>
</dbReference>
<feature type="region of interest" description="Disordered" evidence="1">
    <location>
        <begin position="1"/>
        <end position="25"/>
    </location>
</feature>